<dbReference type="PANTHER" id="PTHR32114">
    <property type="entry name" value="ABC TRANSPORTER ABCH.3"/>
    <property type="match status" value="1"/>
</dbReference>
<dbReference type="EMBL" id="JACOFW010000004">
    <property type="protein sequence ID" value="MBC3806822.1"/>
    <property type="molecule type" value="Genomic_DNA"/>
</dbReference>
<evidence type="ECO:0000313" key="4">
    <source>
        <dbReference type="Proteomes" id="UP000648257"/>
    </source>
</evidence>
<keyword evidence="3" id="KW-0378">Hydrolase</keyword>
<accession>A0ABR6X1M5</accession>
<dbReference type="RefSeq" id="WP_186921908.1">
    <property type="nucleotide sequence ID" value="NZ_JACOFW010000004.1"/>
</dbReference>
<feature type="region of interest" description="Disordered" evidence="2">
    <location>
        <begin position="746"/>
        <end position="765"/>
    </location>
</feature>
<proteinExistence type="predicted"/>
<feature type="coiled-coil region" evidence="1">
    <location>
        <begin position="525"/>
        <end position="576"/>
    </location>
</feature>
<feature type="coiled-coil region" evidence="1">
    <location>
        <begin position="1108"/>
        <end position="1135"/>
    </location>
</feature>
<organism evidence="3 4">
    <name type="scientific">Undibacterium seohonense</name>
    <dbReference type="NCBI Taxonomy" id="1344950"/>
    <lineage>
        <taxon>Bacteria</taxon>
        <taxon>Pseudomonadati</taxon>
        <taxon>Pseudomonadota</taxon>
        <taxon>Betaproteobacteria</taxon>
        <taxon>Burkholderiales</taxon>
        <taxon>Oxalobacteraceae</taxon>
        <taxon>Undibacterium</taxon>
    </lineage>
</organism>
<evidence type="ECO:0000313" key="3">
    <source>
        <dbReference type="EMBL" id="MBC3806822.1"/>
    </source>
</evidence>
<keyword evidence="1" id="KW-0175">Coiled coil</keyword>
<evidence type="ECO:0000256" key="2">
    <source>
        <dbReference type="SAM" id="MobiDB-lite"/>
    </source>
</evidence>
<feature type="coiled-coil region" evidence="1">
    <location>
        <begin position="642"/>
        <end position="697"/>
    </location>
</feature>
<feature type="coiled-coil region" evidence="1">
    <location>
        <begin position="205"/>
        <end position="267"/>
    </location>
</feature>
<dbReference type="SUPFAM" id="SSF52540">
    <property type="entry name" value="P-loop containing nucleoside triphosphate hydrolases"/>
    <property type="match status" value="2"/>
</dbReference>
<protein>
    <submittedName>
        <fullName evidence="3">Exonuclease SbcC</fullName>
    </submittedName>
</protein>
<dbReference type="Pfam" id="PF13558">
    <property type="entry name" value="SbcC_Walker_B"/>
    <property type="match status" value="1"/>
</dbReference>
<feature type="region of interest" description="Disordered" evidence="2">
    <location>
        <begin position="1067"/>
        <end position="1095"/>
    </location>
</feature>
<dbReference type="Gene3D" id="3.40.50.300">
    <property type="entry name" value="P-loop containing nucleotide triphosphate hydrolases"/>
    <property type="match status" value="2"/>
</dbReference>
<gene>
    <name evidence="3" type="ORF">H8K52_05605</name>
</gene>
<feature type="coiled-coil region" evidence="1">
    <location>
        <begin position="445"/>
        <end position="472"/>
    </location>
</feature>
<sequence>MRILALRGKNLASLAGEFEVDFEQEPLKSAGLFAISGATGAGKSTLLDALCMALYENTPRLIKANGGKTLPDGNELISQKDTSNLLRRGTGEGYAEVDFVGCDQMHYRARWNVRRAGNKPTGTLQPTTMSLHQLPDLLISGGKKTEVKAEIEKRIGLKFEQFTRAVLLAQNEFSSFLKAEDNERGELLETLTGSAIYSELSKRAFERAKREQQDLQRILDRLDDQKPLTEEERAQLDSDQQNALVQLQKLEERKLALEQALRWFEQDQRLQHDSQIAQEQVEQTQQAWAQSAARQVQLQQIEEVQVARPLLTETDRLKASVEQCQQQIIKAQAQLQNAQSNSQQQEQQQQAAKQQLQKAEQVQAQAAPQLDAAKALEAAIATIQPAHEAMQEAHAKLQAKCSQTQEQQQAKQVDIITNQSQLQACTTWLSEHSALQVLANDWTKWEVLLRQAKQAQDELQHLTQKHAQHAREQQAQQAQIADLSVQLSLSQTQSEKAEQARQQSAAAYLESSTKLNAQLQQKPALEKRREHLNSLEQLANNREDEKARLHKTQQQIQTLQDSLAQTKSEAKQAKDKLPALISAQEQAERSLRIAESACLKSAEDLRATLAPDQACPVCGSHEHPFRSDPAHPQQLPQLHAMLEQLQAQVQQCRLSTQSTQQEFSSKDALATSLHAQLQQAQQEEAQQQAQVAQTQSAWQTHPLAQEIDDLSQAETVLKTWIAEQTTQVQQALANITNLENANRTALQSKDSAQAHYEQATRTHNANKEAQQNALNAVERSKAEQAHTQEQCTQSQTRLNTYLEELTPALHELGDGASNWKEQWQNAPEQFTQQCAAHAKEWLKQSKQREACNQRASSLTLELNNLSAILQQAEQEQQNSAQNLAASAQALQQKQSEKSALLRTLADLFAYLIQHNTPQIQRTELSLKQIEAQFTQAINAAKQAVDLATQNHNAAVLAHSRCTEALAQATARLVAEQNLQANAAAALANWLAEHGTSLMSGEESAENPEDQLRQLLNYDAAWITSERHALLAIANASQQAQTLSQERQRLCAEHQAQRPDVQTILAQDESKRDDNADDNADANVNENVDEDGEPDSDAIAEENAEVSFSTQLSQALQTLTKQRSEAQAQASQLQTAIAQDQGRRMQAADILKQLETQEAKSKIWETLNQLIGAADGKKFRNYAQQYTLDVLIGYANRHLHELSRRYRLQRINDSLALMVIDQDMGDEARSVHSLSGGESFLVSLALALGLASLSSKRVRVESLFIDEGFGSLDADTLRVAMDALDGLQAMGRKVGVISHVQEMTERIATKVMVVRGAGGRSVVGVERC</sequence>
<keyword evidence="3" id="KW-0540">Nuclease</keyword>
<keyword evidence="4" id="KW-1185">Reference proteome</keyword>
<feature type="coiled-coil region" evidence="1">
    <location>
        <begin position="855"/>
        <end position="893"/>
    </location>
</feature>
<dbReference type="GO" id="GO:0004527">
    <property type="term" value="F:exonuclease activity"/>
    <property type="evidence" value="ECO:0007669"/>
    <property type="project" value="UniProtKB-KW"/>
</dbReference>
<comment type="caution">
    <text evidence="3">The sequence shown here is derived from an EMBL/GenBank/DDBJ whole genome shotgun (WGS) entry which is preliminary data.</text>
</comment>
<feature type="compositionally biased region" description="Acidic residues" evidence="2">
    <location>
        <begin position="1086"/>
        <end position="1095"/>
    </location>
</feature>
<feature type="coiled-coil region" evidence="1">
    <location>
        <begin position="314"/>
        <end position="407"/>
    </location>
</feature>
<keyword evidence="3" id="KW-0269">Exonuclease</keyword>
<evidence type="ECO:0000256" key="1">
    <source>
        <dbReference type="SAM" id="Coils"/>
    </source>
</evidence>
<name>A0ABR6X1M5_9BURK</name>
<dbReference type="PANTHER" id="PTHR32114:SF2">
    <property type="entry name" value="ABC TRANSPORTER ABCH.3"/>
    <property type="match status" value="1"/>
</dbReference>
<dbReference type="Proteomes" id="UP000648257">
    <property type="component" value="Unassembled WGS sequence"/>
</dbReference>
<reference evidence="3 4" key="1">
    <citation type="submission" date="2020-08" db="EMBL/GenBank/DDBJ databases">
        <title>Novel species isolated from subtropical streams in China.</title>
        <authorList>
            <person name="Lu H."/>
        </authorList>
    </citation>
    <scope>NUCLEOTIDE SEQUENCE [LARGE SCALE GENOMIC DNA]</scope>
    <source>
        <strain evidence="3 4">KACC 16656</strain>
    </source>
</reference>
<dbReference type="InterPro" id="IPR027417">
    <property type="entry name" value="P-loop_NTPase"/>
</dbReference>